<proteinExistence type="predicted"/>
<dbReference type="GO" id="GO:0003723">
    <property type="term" value="F:RNA binding"/>
    <property type="evidence" value="ECO:0007669"/>
    <property type="project" value="InterPro"/>
</dbReference>
<comment type="caution">
    <text evidence="3">The sequence shown here is derived from an EMBL/GenBank/DDBJ whole genome shotgun (WGS) entry which is preliminary data.</text>
</comment>
<dbReference type="EMBL" id="JAAIUW010000007">
    <property type="protein sequence ID" value="KAF7822933.1"/>
    <property type="molecule type" value="Genomic_DNA"/>
</dbReference>
<protein>
    <submittedName>
        <fullName evidence="3">Pentatricopeptide repeat-containing protein</fullName>
    </submittedName>
</protein>
<keyword evidence="1" id="KW-0677">Repeat</keyword>
<dbReference type="NCBIfam" id="TIGR00756">
    <property type="entry name" value="PPR"/>
    <property type="match status" value="6"/>
</dbReference>
<reference evidence="3" key="1">
    <citation type="submission" date="2020-09" db="EMBL/GenBank/DDBJ databases">
        <title>Genome-Enabled Discovery of Anthraquinone Biosynthesis in Senna tora.</title>
        <authorList>
            <person name="Kang S.-H."/>
            <person name="Pandey R.P."/>
            <person name="Lee C.-M."/>
            <person name="Sim J.-S."/>
            <person name="Jeong J.-T."/>
            <person name="Choi B.-S."/>
            <person name="Jung M."/>
            <person name="Ginzburg D."/>
            <person name="Zhao K."/>
            <person name="Won S.Y."/>
            <person name="Oh T.-J."/>
            <person name="Yu Y."/>
            <person name="Kim N.-H."/>
            <person name="Lee O.R."/>
            <person name="Lee T.-H."/>
            <person name="Bashyal P."/>
            <person name="Kim T.-S."/>
            <person name="Lee W.-H."/>
            <person name="Kawkins C."/>
            <person name="Kim C.-K."/>
            <person name="Kim J.S."/>
            <person name="Ahn B.O."/>
            <person name="Rhee S.Y."/>
            <person name="Sohng J.K."/>
        </authorList>
    </citation>
    <scope>NUCLEOTIDE SEQUENCE</scope>
    <source>
        <tissue evidence="3">Leaf</tissue>
    </source>
</reference>
<sequence>MTSNGELLRHGQYVLRLLNACSSIRTLRNTKCLHALTITMGPIPNQSIFIHNNIMSLYLSLGQALLARKLFDRLPQKTVVSYNALIVAYGRLGDVEEAWDLFCELRGRGLRPTQPTLSGLLSCELLNLSRGVQLHALSVKNGLFDVDAFVGTTLLGLFGRHGCLDEAILVFEDIPRKSLVSWNSMLSLLAHNGFVEDCVLMFRDLVRMGFSLSESSFVAVFSAIDSEQNLKYGTQLHGLMTKCGFDSDVNAFNSLLGMYVKCENIFLAEKLFDQVPVQNVVSCNIIIDALAKSERPKMALELFSNMSSRRLMPSQLTFLAAINSCSNLKIPVYGEFIHAKAIRSGFESDPLVGTVLVDFYAKCGELVYAHNCFNEIEDKDVNSWNALILGYSNNCSSSSVILLQEMLQLGYHPNEFSFSAVLKTSSISDSDLHQLHCLIIRMGYLNHDYVLSSLIMSYARNGLINEATTFVKDFNNPLPVVASNIIAGIYNRACQYDDTVRFLSLLENPDVVSWNIAIAAYARTNMYSEVFELFKHMRYAHIHPDNHSFMSLLCVCTKLCSLALGSSLHGLIIKTNNIDNYDTFLCNVLIDMYGKCGNIDSSVKIFEEMTDRNVITWTALITALGLNGFPHEALKRFQKMELMGLKPDALALRAVLSACRYGGLVKEGMELFKKMKTNYGIQPEIDHYHYVVELLAKNGYIVEAEKIIASMPFPPNANIWRGFLEGYKRQETANQLV</sequence>
<organism evidence="3 4">
    <name type="scientific">Senna tora</name>
    <dbReference type="NCBI Taxonomy" id="362788"/>
    <lineage>
        <taxon>Eukaryota</taxon>
        <taxon>Viridiplantae</taxon>
        <taxon>Streptophyta</taxon>
        <taxon>Embryophyta</taxon>
        <taxon>Tracheophyta</taxon>
        <taxon>Spermatophyta</taxon>
        <taxon>Magnoliopsida</taxon>
        <taxon>eudicotyledons</taxon>
        <taxon>Gunneridae</taxon>
        <taxon>Pentapetalae</taxon>
        <taxon>rosids</taxon>
        <taxon>fabids</taxon>
        <taxon>Fabales</taxon>
        <taxon>Fabaceae</taxon>
        <taxon>Caesalpinioideae</taxon>
        <taxon>Cassia clade</taxon>
        <taxon>Senna</taxon>
    </lineage>
</organism>
<feature type="repeat" description="PPR" evidence="2">
    <location>
        <begin position="178"/>
        <end position="212"/>
    </location>
</feature>
<dbReference type="Proteomes" id="UP000634136">
    <property type="component" value="Unassembled WGS sequence"/>
</dbReference>
<dbReference type="InterPro" id="IPR002885">
    <property type="entry name" value="PPR_rpt"/>
</dbReference>
<feature type="repeat" description="PPR" evidence="2">
    <location>
        <begin position="510"/>
        <end position="544"/>
    </location>
</feature>
<gene>
    <name evidence="3" type="ORF">G2W53_021077</name>
</gene>
<feature type="repeat" description="PPR" evidence="2">
    <location>
        <begin position="613"/>
        <end position="647"/>
    </location>
</feature>
<dbReference type="Pfam" id="PF13041">
    <property type="entry name" value="PPR_2"/>
    <property type="match status" value="3"/>
</dbReference>
<dbReference type="PROSITE" id="PS51375">
    <property type="entry name" value="PPR"/>
    <property type="match status" value="6"/>
</dbReference>
<dbReference type="InterPro" id="IPR011990">
    <property type="entry name" value="TPR-like_helical_dom_sf"/>
</dbReference>
<evidence type="ECO:0000313" key="3">
    <source>
        <dbReference type="EMBL" id="KAF7822933.1"/>
    </source>
</evidence>
<feature type="repeat" description="PPR" evidence="2">
    <location>
        <begin position="582"/>
        <end position="612"/>
    </location>
</feature>
<evidence type="ECO:0000256" key="2">
    <source>
        <dbReference type="PROSITE-ProRule" id="PRU00708"/>
    </source>
</evidence>
<evidence type="ECO:0000313" key="4">
    <source>
        <dbReference type="Proteomes" id="UP000634136"/>
    </source>
</evidence>
<keyword evidence="4" id="KW-1185">Reference proteome</keyword>
<dbReference type="OrthoDB" id="1913111at2759"/>
<dbReference type="PANTHER" id="PTHR47926">
    <property type="entry name" value="PENTATRICOPEPTIDE REPEAT-CONTAINING PROTEIN"/>
    <property type="match status" value="1"/>
</dbReference>
<dbReference type="PANTHER" id="PTHR47926:SF423">
    <property type="entry name" value="REPEAT-CONTAINING PROTEIN, PUTATIVE-RELATED"/>
    <property type="match status" value="1"/>
</dbReference>
<dbReference type="FunFam" id="1.25.40.10:FF:001096">
    <property type="entry name" value="Pentatricopeptide repeat-containing protein"/>
    <property type="match status" value="1"/>
</dbReference>
<dbReference type="FunFam" id="1.25.40.10:FF:000694">
    <property type="entry name" value="Pentatricopeptide repeat-containing protein At3g50420"/>
    <property type="match status" value="1"/>
</dbReference>
<dbReference type="FunFam" id="1.25.40.10:FF:000242">
    <property type="entry name" value="Pentatricopeptide repeat-containing protein"/>
    <property type="match status" value="1"/>
</dbReference>
<name>A0A834WJ94_9FABA</name>
<accession>A0A834WJ94</accession>
<dbReference type="Gene3D" id="1.25.40.10">
    <property type="entry name" value="Tetratricopeptide repeat domain"/>
    <property type="match status" value="7"/>
</dbReference>
<feature type="repeat" description="PPR" evidence="2">
    <location>
        <begin position="279"/>
        <end position="313"/>
    </location>
</feature>
<dbReference type="Pfam" id="PF01535">
    <property type="entry name" value="PPR"/>
    <property type="match status" value="7"/>
</dbReference>
<evidence type="ECO:0000256" key="1">
    <source>
        <dbReference type="ARBA" id="ARBA00022737"/>
    </source>
</evidence>
<feature type="repeat" description="PPR" evidence="2">
    <location>
        <begin position="78"/>
        <end position="112"/>
    </location>
</feature>
<dbReference type="AlphaFoldDB" id="A0A834WJ94"/>
<dbReference type="InterPro" id="IPR046960">
    <property type="entry name" value="PPR_At4g14850-like_plant"/>
</dbReference>
<dbReference type="GO" id="GO:0009451">
    <property type="term" value="P:RNA modification"/>
    <property type="evidence" value="ECO:0007669"/>
    <property type="project" value="InterPro"/>
</dbReference>